<dbReference type="InterPro" id="IPR001138">
    <property type="entry name" value="Zn2Cys6_DnaBD"/>
</dbReference>
<dbReference type="CDD" id="cd00067">
    <property type="entry name" value="GAL4"/>
    <property type="match status" value="1"/>
</dbReference>
<dbReference type="InterPro" id="IPR050613">
    <property type="entry name" value="Sec_Metabolite_Reg"/>
</dbReference>
<dbReference type="HOGENOM" id="CLU_004083_8_0_1"/>
<dbReference type="PANTHER" id="PTHR31001">
    <property type="entry name" value="UNCHARACTERIZED TRANSCRIPTIONAL REGULATORY PROTEIN"/>
    <property type="match status" value="1"/>
</dbReference>
<dbReference type="SMART" id="SM00906">
    <property type="entry name" value="Fungal_trans"/>
    <property type="match status" value="1"/>
</dbReference>
<name>A0A093XX06_TALMA</name>
<dbReference type="AlphaFoldDB" id="A0A093XX06"/>
<comment type="subcellular location">
    <subcellularLocation>
        <location evidence="1">Nucleus</location>
    </subcellularLocation>
</comment>
<dbReference type="CDD" id="cd12148">
    <property type="entry name" value="fungal_TF_MHR"/>
    <property type="match status" value="1"/>
</dbReference>
<dbReference type="GO" id="GO:0003677">
    <property type="term" value="F:DNA binding"/>
    <property type="evidence" value="ECO:0007669"/>
    <property type="project" value="UniProtKB-KW"/>
</dbReference>
<dbReference type="InterPro" id="IPR007219">
    <property type="entry name" value="XnlR_reg_dom"/>
</dbReference>
<evidence type="ECO:0000256" key="7">
    <source>
        <dbReference type="SAM" id="MobiDB-lite"/>
    </source>
</evidence>
<organism evidence="9">
    <name type="scientific">Talaromyces marneffei PM1</name>
    <dbReference type="NCBI Taxonomy" id="1077442"/>
    <lineage>
        <taxon>Eukaryota</taxon>
        <taxon>Fungi</taxon>
        <taxon>Dikarya</taxon>
        <taxon>Ascomycota</taxon>
        <taxon>Pezizomycotina</taxon>
        <taxon>Eurotiomycetes</taxon>
        <taxon>Eurotiomycetidae</taxon>
        <taxon>Eurotiales</taxon>
        <taxon>Trichocomaceae</taxon>
        <taxon>Talaromyces</taxon>
        <taxon>Talaromyces sect. Talaromyces</taxon>
    </lineage>
</organism>
<accession>A0A093XX06</accession>
<dbReference type="GO" id="GO:0006351">
    <property type="term" value="P:DNA-templated transcription"/>
    <property type="evidence" value="ECO:0007669"/>
    <property type="project" value="InterPro"/>
</dbReference>
<keyword evidence="6" id="KW-0539">Nucleus</keyword>
<proteinExistence type="predicted"/>
<dbReference type="PROSITE" id="PS50048">
    <property type="entry name" value="ZN2_CY6_FUNGAL_2"/>
    <property type="match status" value="1"/>
</dbReference>
<dbReference type="Gene3D" id="4.10.240.10">
    <property type="entry name" value="Zn(2)-C6 fungal-type DNA-binding domain"/>
    <property type="match status" value="1"/>
</dbReference>
<dbReference type="InterPro" id="IPR036864">
    <property type="entry name" value="Zn2-C6_fun-type_DNA-bd_sf"/>
</dbReference>
<keyword evidence="2" id="KW-0479">Metal-binding</keyword>
<feature type="region of interest" description="Disordered" evidence="7">
    <location>
        <begin position="87"/>
        <end position="140"/>
    </location>
</feature>
<dbReference type="GO" id="GO:0005634">
    <property type="term" value="C:nucleus"/>
    <property type="evidence" value="ECO:0007669"/>
    <property type="project" value="UniProtKB-SubCell"/>
</dbReference>
<evidence type="ECO:0000256" key="2">
    <source>
        <dbReference type="ARBA" id="ARBA00022723"/>
    </source>
</evidence>
<comment type="caution">
    <text evidence="9">The sequence shown here is derived from an EMBL/GenBank/DDBJ whole genome shotgun (WGS) entry which is preliminary data.</text>
</comment>
<reference evidence="9" key="1">
    <citation type="journal article" date="2014" name="PLoS Genet.">
        <title>Signature Gene Expression Reveals Novel Clues to the Molecular Mechanisms of Dimorphic Transition in Penicillium marneffei.</title>
        <authorList>
            <person name="Yang E."/>
            <person name="Wang G."/>
            <person name="Cai J."/>
            <person name="Woo P.C."/>
            <person name="Lau S.K."/>
            <person name="Yuen K.-Y."/>
            <person name="Chow W.-N."/>
            <person name="Lin X."/>
        </authorList>
    </citation>
    <scope>NUCLEOTIDE SEQUENCE [LARGE SCALE GENOMIC DNA]</scope>
    <source>
        <strain evidence="9">PM1</strain>
    </source>
</reference>
<evidence type="ECO:0000256" key="3">
    <source>
        <dbReference type="ARBA" id="ARBA00023015"/>
    </source>
</evidence>
<dbReference type="GO" id="GO:0008270">
    <property type="term" value="F:zinc ion binding"/>
    <property type="evidence" value="ECO:0007669"/>
    <property type="project" value="InterPro"/>
</dbReference>
<sequence>MSSQFISSSQIDSSQTRPPLVRRYNVERSCIRCHERKVRCNKAVPCSACTKVGVQCRYPGPEKTKRRSQKGKQSQLYARLDKLERALRGVAEPPRVQEDTGQLDDTRSSEDLPSGSPGGSILQTGNHNNQSAPSEHLHLDSDQGFLVKDGTTTRYINEALLSQVLEKESELQSAIGTPNSASTLEKRRPTFGIRGLISNPCISSTNLSTLYPTKMQATRLWHVWLNNVNPIVRLLHIPTTQPLFFAAVNNPTQTSADFSALIFSIYFAAVTSIDDSETYLILGQDRQSALNAYQCGLELSLHMADFLDYPTIASIQAMSMYLMCHRSHNSGRSGWVLNGLVVRASQCIGLHRDGEHFKLSPLECEIRRRLWWHVMILDGRVAEDHGIITGGYGNRCFDTKLPLNINDTDLTADMEHPPKAKEGPTEISLSLVSIESNRAMQELHHVISQGPNGNDKVTRLKKILKDVKERMQEKYLQYFDTNVPIQRYAFLLGQVQIVKMEAMVCQQYLKGRSAENPSDLVCNESLTHAIKGLEICILMKTDELSMNYQWLCSTYIQYSGLTHVLWSLCVCPQSESAERAWSAVERSFELEERPGAPELGQKWSVLRKLRDKALSVRHALGSSKGSVTTEFPNSEHPQIQTGNIDEDIYNIAIAEGLMLDLDFDMIAGLHAFSADHDFQDRGLQL</sequence>
<dbReference type="Pfam" id="PF00172">
    <property type="entry name" value="Zn_clus"/>
    <property type="match status" value="1"/>
</dbReference>
<dbReference type="Pfam" id="PF04082">
    <property type="entry name" value="Fungal_trans"/>
    <property type="match status" value="1"/>
</dbReference>
<dbReference type="eggNOG" id="ENOG502SMKE">
    <property type="taxonomic scope" value="Eukaryota"/>
</dbReference>
<keyword evidence="3" id="KW-0805">Transcription regulation</keyword>
<gene>
    <name evidence="9" type="ORF">GQ26_0080310</name>
</gene>
<evidence type="ECO:0000313" key="9">
    <source>
        <dbReference type="EMBL" id="KFX49793.1"/>
    </source>
</evidence>
<feature type="compositionally biased region" description="Polar residues" evidence="7">
    <location>
        <begin position="121"/>
        <end position="133"/>
    </location>
</feature>
<dbReference type="SUPFAM" id="SSF57701">
    <property type="entry name" value="Zn2/Cys6 DNA-binding domain"/>
    <property type="match status" value="1"/>
</dbReference>
<evidence type="ECO:0000256" key="4">
    <source>
        <dbReference type="ARBA" id="ARBA00023125"/>
    </source>
</evidence>
<evidence type="ECO:0000256" key="6">
    <source>
        <dbReference type="ARBA" id="ARBA00023242"/>
    </source>
</evidence>
<protein>
    <submittedName>
        <fullName evidence="9">Putative transcriptional regulatory protein</fullName>
    </submittedName>
</protein>
<feature type="domain" description="Zn(2)-C6 fungal-type" evidence="8">
    <location>
        <begin position="29"/>
        <end position="58"/>
    </location>
</feature>
<keyword evidence="4" id="KW-0238">DNA-binding</keyword>
<dbReference type="GO" id="GO:0000981">
    <property type="term" value="F:DNA-binding transcription factor activity, RNA polymerase II-specific"/>
    <property type="evidence" value="ECO:0007669"/>
    <property type="project" value="InterPro"/>
</dbReference>
<dbReference type="EMBL" id="JPOX01000008">
    <property type="protein sequence ID" value="KFX49793.1"/>
    <property type="molecule type" value="Genomic_DNA"/>
</dbReference>
<dbReference type="PANTHER" id="PTHR31001:SF57">
    <property type="entry name" value="ZN(II)2CYS6 TRANSCRIPTION FACTOR (EUROFUNG)"/>
    <property type="match status" value="1"/>
</dbReference>
<evidence type="ECO:0000259" key="8">
    <source>
        <dbReference type="PROSITE" id="PS50048"/>
    </source>
</evidence>
<dbReference type="PROSITE" id="PS00463">
    <property type="entry name" value="ZN2_CY6_FUNGAL_1"/>
    <property type="match status" value="1"/>
</dbReference>
<dbReference type="SMART" id="SM00066">
    <property type="entry name" value="GAL4"/>
    <property type="match status" value="1"/>
</dbReference>
<evidence type="ECO:0000256" key="1">
    <source>
        <dbReference type="ARBA" id="ARBA00004123"/>
    </source>
</evidence>
<keyword evidence="5" id="KW-0804">Transcription</keyword>
<evidence type="ECO:0000256" key="5">
    <source>
        <dbReference type="ARBA" id="ARBA00023163"/>
    </source>
</evidence>